<keyword evidence="2" id="KW-0862">Zinc</keyword>
<dbReference type="InterPro" id="IPR013785">
    <property type="entry name" value="Aldolase_TIM"/>
</dbReference>
<keyword evidence="4" id="KW-1185">Reference proteome</keyword>
<reference evidence="3 4" key="1">
    <citation type="submission" date="2018-07" db="EMBL/GenBank/DDBJ databases">
        <title>Streptomyces species from bats.</title>
        <authorList>
            <person name="Dunlap C."/>
        </authorList>
    </citation>
    <scope>NUCLEOTIDE SEQUENCE [LARGE SCALE GENOMIC DNA]</scope>
    <source>
        <strain evidence="3 4">AC230</strain>
    </source>
</reference>
<dbReference type="AlphaFoldDB" id="A0A370B1G2"/>
<feature type="binding site" evidence="2">
    <location>
        <position position="81"/>
    </location>
    <ligand>
        <name>Zn(2+)</name>
        <dbReference type="ChEBI" id="CHEBI:29105"/>
        <label>1</label>
        <note>catalytic</note>
    </ligand>
</feature>
<dbReference type="RefSeq" id="WP_114626163.1">
    <property type="nucleotide sequence ID" value="NZ_QQNA01000223.1"/>
</dbReference>
<feature type="binding site" evidence="2">
    <location>
        <position position="174"/>
    </location>
    <ligand>
        <name>Zn(2+)</name>
        <dbReference type="ChEBI" id="CHEBI:29105"/>
        <label>1</label>
        <note>catalytic</note>
    </ligand>
</feature>
<dbReference type="InterPro" id="IPR000771">
    <property type="entry name" value="FBA_II"/>
</dbReference>
<dbReference type="OrthoDB" id="9803995at2"/>
<dbReference type="EMBL" id="QQNA01000223">
    <property type="protein sequence ID" value="RDG35431.1"/>
    <property type="molecule type" value="Genomic_DNA"/>
</dbReference>
<feature type="binding site" evidence="2">
    <location>
        <position position="202"/>
    </location>
    <ligand>
        <name>Zn(2+)</name>
        <dbReference type="ChEBI" id="CHEBI:29105"/>
        <label>1</label>
        <note>catalytic</note>
    </ligand>
</feature>
<evidence type="ECO:0000256" key="2">
    <source>
        <dbReference type="PIRSR" id="PIRSR001359-3"/>
    </source>
</evidence>
<dbReference type="PIRSF" id="PIRSF001359">
    <property type="entry name" value="F_bP_aldolase_II"/>
    <property type="match status" value="1"/>
</dbReference>
<dbReference type="SUPFAM" id="SSF51569">
    <property type="entry name" value="Aldolase"/>
    <property type="match status" value="1"/>
</dbReference>
<proteinExistence type="predicted"/>
<evidence type="ECO:0000256" key="1">
    <source>
        <dbReference type="PIRSR" id="PIRSR001359-1"/>
    </source>
</evidence>
<dbReference type="GO" id="GO:0016832">
    <property type="term" value="F:aldehyde-lyase activity"/>
    <property type="evidence" value="ECO:0007669"/>
    <property type="project" value="InterPro"/>
</dbReference>
<dbReference type="GO" id="GO:0005975">
    <property type="term" value="P:carbohydrate metabolic process"/>
    <property type="evidence" value="ECO:0007669"/>
    <property type="project" value="InterPro"/>
</dbReference>
<protein>
    <submittedName>
        <fullName evidence="3">Class II fructose-bisphosphate aldolase</fullName>
    </submittedName>
</protein>
<dbReference type="Pfam" id="PF01116">
    <property type="entry name" value="F_bP_aldolase"/>
    <property type="match status" value="1"/>
</dbReference>
<evidence type="ECO:0000313" key="3">
    <source>
        <dbReference type="EMBL" id="RDG35431.1"/>
    </source>
</evidence>
<dbReference type="PANTHER" id="PTHR30304:SF0">
    <property type="entry name" value="D-TAGATOSE-1,6-BISPHOSPHATE ALDOLASE SUBUNIT GATY-RELATED"/>
    <property type="match status" value="1"/>
</dbReference>
<dbReference type="InterPro" id="IPR050246">
    <property type="entry name" value="Class_II_FBP_aldolase"/>
</dbReference>
<accession>A0A370B1G2</accession>
<feature type="active site" description="Proton donor" evidence="1">
    <location>
        <position position="80"/>
    </location>
</feature>
<evidence type="ECO:0000313" key="4">
    <source>
        <dbReference type="Proteomes" id="UP000253741"/>
    </source>
</evidence>
<organism evidence="3 4">
    <name type="scientific">Streptomyces corynorhini</name>
    <dbReference type="NCBI Taxonomy" id="2282652"/>
    <lineage>
        <taxon>Bacteria</taxon>
        <taxon>Bacillati</taxon>
        <taxon>Actinomycetota</taxon>
        <taxon>Actinomycetes</taxon>
        <taxon>Kitasatosporales</taxon>
        <taxon>Streptomycetaceae</taxon>
        <taxon>Streptomyces</taxon>
    </lineage>
</organism>
<keyword evidence="2" id="KW-0479">Metal-binding</keyword>
<dbReference type="PANTHER" id="PTHR30304">
    <property type="entry name" value="D-TAGATOSE-1,6-BISPHOSPHATE ALDOLASE"/>
    <property type="match status" value="1"/>
</dbReference>
<dbReference type="Gene3D" id="3.20.20.70">
    <property type="entry name" value="Aldolase class I"/>
    <property type="match status" value="1"/>
</dbReference>
<feature type="binding site" evidence="2">
    <location>
        <position position="102"/>
    </location>
    <ligand>
        <name>Zn(2+)</name>
        <dbReference type="ChEBI" id="CHEBI:29105"/>
        <label>2</label>
    </ligand>
</feature>
<comment type="caution">
    <text evidence="3">The sequence shown here is derived from an EMBL/GenBank/DDBJ whole genome shotgun (WGS) entry which is preliminary data.</text>
</comment>
<dbReference type="GO" id="GO:0008270">
    <property type="term" value="F:zinc ion binding"/>
    <property type="evidence" value="ECO:0007669"/>
    <property type="project" value="InterPro"/>
</dbReference>
<name>A0A370B1G2_9ACTN</name>
<sequence>MPLVPTGDIISEAAHGVGAFNVVLLEQLEAVLTGAEEANTPVIVQISENAVAYRGALGPLAAAAHEAIASVSVPVALHLDHATGTELIKEAVDRGFTSVMYDGAHLPWEENVARTQEMSRWCHTRGVWIEAELGAIGGKDGAHTPGVRTDPDEAARFVADTGVDALAVAVGSSHQMTRRTALLDLALIRRLRAAVPVPLVLHGSSGVADGDLTAAVRAGMRKINIATHLNTVFSAAAHTRLTAQPPTVDPRAYLRPAREAMAQEVARLLRLLAHAPEAEREHDGAHG</sequence>
<comment type="cofactor">
    <cofactor evidence="2">
        <name>Zn(2+)</name>
        <dbReference type="ChEBI" id="CHEBI:29105"/>
    </cofactor>
    <text evidence="2">Binds 2 Zn(2+) ions per subunit. One is catalytic and the other provides a structural contribution.</text>
</comment>
<gene>
    <name evidence="3" type="ORF">DVH02_25330</name>
</gene>
<dbReference type="CDD" id="cd00947">
    <property type="entry name" value="TBP_aldolase_IIB"/>
    <property type="match status" value="1"/>
</dbReference>
<dbReference type="Proteomes" id="UP000253741">
    <property type="component" value="Unassembled WGS sequence"/>
</dbReference>
<feature type="binding site" evidence="2">
    <location>
        <position position="132"/>
    </location>
    <ligand>
        <name>Zn(2+)</name>
        <dbReference type="ChEBI" id="CHEBI:29105"/>
        <label>2</label>
    </ligand>
</feature>
<dbReference type="NCBIfam" id="TIGR00167">
    <property type="entry name" value="cbbA"/>
    <property type="match status" value="1"/>
</dbReference>
<dbReference type="PROSITE" id="PS00602">
    <property type="entry name" value="ALDOLASE_CLASS_II_1"/>
    <property type="match status" value="1"/>
</dbReference>